<dbReference type="Gene3D" id="2.40.128.630">
    <property type="match status" value="1"/>
</dbReference>
<dbReference type="OrthoDB" id="218952at2"/>
<organism evidence="4 5">
    <name type="scientific">Lignipirellula cremea</name>
    <dbReference type="NCBI Taxonomy" id="2528010"/>
    <lineage>
        <taxon>Bacteria</taxon>
        <taxon>Pseudomonadati</taxon>
        <taxon>Planctomycetota</taxon>
        <taxon>Planctomycetia</taxon>
        <taxon>Pirellulales</taxon>
        <taxon>Pirellulaceae</taxon>
        <taxon>Lignipirellula</taxon>
    </lineage>
</organism>
<dbReference type="InterPro" id="IPR021720">
    <property type="entry name" value="Malectin_dom"/>
</dbReference>
<dbReference type="AlphaFoldDB" id="A0A518DP38"/>
<feature type="domain" description="Pyrrolo-quinoline quinone repeat" evidence="3">
    <location>
        <begin position="821"/>
        <end position="897"/>
    </location>
</feature>
<dbReference type="SUPFAM" id="SSF53335">
    <property type="entry name" value="S-adenosyl-L-methionine-dependent methyltransferases"/>
    <property type="match status" value="1"/>
</dbReference>
<evidence type="ECO:0000256" key="1">
    <source>
        <dbReference type="SAM" id="SignalP"/>
    </source>
</evidence>
<dbReference type="RefSeq" id="WP_145050576.1">
    <property type="nucleotide sequence ID" value="NZ_CP036433.1"/>
</dbReference>
<feature type="signal peptide" evidence="1">
    <location>
        <begin position="1"/>
        <end position="20"/>
    </location>
</feature>
<keyword evidence="5" id="KW-1185">Reference proteome</keyword>
<dbReference type="Gene3D" id="3.40.50.150">
    <property type="entry name" value="Vaccinia Virus protein VP39"/>
    <property type="match status" value="1"/>
</dbReference>
<dbReference type="PANTHER" id="PTHR34512:SF30">
    <property type="entry name" value="OUTER MEMBRANE PROTEIN ASSEMBLY FACTOR BAMB"/>
    <property type="match status" value="1"/>
</dbReference>
<dbReference type="Gene3D" id="2.130.10.10">
    <property type="entry name" value="YVTN repeat-like/Quinoprotein amine dehydrogenase"/>
    <property type="match status" value="2"/>
</dbReference>
<feature type="domain" description="Malectin" evidence="2">
    <location>
        <begin position="1113"/>
        <end position="1182"/>
    </location>
</feature>
<dbReference type="Proteomes" id="UP000317648">
    <property type="component" value="Chromosome"/>
</dbReference>
<dbReference type="Pfam" id="PF13360">
    <property type="entry name" value="PQQ_2"/>
    <property type="match status" value="2"/>
</dbReference>
<reference evidence="4 5" key="1">
    <citation type="submission" date="2019-02" db="EMBL/GenBank/DDBJ databases">
        <title>Deep-cultivation of Planctomycetes and their phenomic and genomic characterization uncovers novel biology.</title>
        <authorList>
            <person name="Wiegand S."/>
            <person name="Jogler M."/>
            <person name="Boedeker C."/>
            <person name="Pinto D."/>
            <person name="Vollmers J."/>
            <person name="Rivas-Marin E."/>
            <person name="Kohn T."/>
            <person name="Peeters S.H."/>
            <person name="Heuer A."/>
            <person name="Rast P."/>
            <person name="Oberbeckmann S."/>
            <person name="Bunk B."/>
            <person name="Jeske O."/>
            <person name="Meyerdierks A."/>
            <person name="Storesund J.E."/>
            <person name="Kallscheuer N."/>
            <person name="Luecker S."/>
            <person name="Lage O.M."/>
            <person name="Pohl T."/>
            <person name="Merkel B.J."/>
            <person name="Hornburger P."/>
            <person name="Mueller R.-W."/>
            <person name="Bruemmer F."/>
            <person name="Labrenz M."/>
            <person name="Spormann A.M."/>
            <person name="Op den Camp H."/>
            <person name="Overmann J."/>
            <person name="Amann R."/>
            <person name="Jetten M.S.M."/>
            <person name="Mascher T."/>
            <person name="Medema M.H."/>
            <person name="Devos D.P."/>
            <person name="Kaster A.-K."/>
            <person name="Ovreas L."/>
            <person name="Rohde M."/>
            <person name="Galperin M.Y."/>
            <person name="Jogler C."/>
        </authorList>
    </citation>
    <scope>NUCLEOTIDE SEQUENCE [LARGE SCALE GENOMIC DNA]</scope>
    <source>
        <strain evidence="4 5">Pla85_3_4</strain>
    </source>
</reference>
<name>A0A518DP38_9BACT</name>
<accession>A0A518DP38</accession>
<evidence type="ECO:0000259" key="2">
    <source>
        <dbReference type="Pfam" id="PF11721"/>
    </source>
</evidence>
<evidence type="ECO:0000313" key="5">
    <source>
        <dbReference type="Proteomes" id="UP000317648"/>
    </source>
</evidence>
<keyword evidence="1" id="KW-0732">Signal</keyword>
<dbReference type="InterPro" id="IPR011047">
    <property type="entry name" value="Quinoprotein_ADH-like_sf"/>
</dbReference>
<keyword evidence="4" id="KW-0418">Kinase</keyword>
<protein>
    <submittedName>
        <fullName evidence="4">Serine/threonine-protein kinase AfsK</fullName>
        <ecNumber evidence="4">2.7.11.1</ecNumber>
    </submittedName>
</protein>
<dbReference type="Pfam" id="PF11721">
    <property type="entry name" value="Malectin"/>
    <property type="match status" value="1"/>
</dbReference>
<evidence type="ECO:0000259" key="3">
    <source>
        <dbReference type="Pfam" id="PF13360"/>
    </source>
</evidence>
<dbReference type="KEGG" id="lcre:Pla8534_13820"/>
<dbReference type="EMBL" id="CP036433">
    <property type="protein sequence ID" value="QDU93602.1"/>
    <property type="molecule type" value="Genomic_DNA"/>
</dbReference>
<dbReference type="SUPFAM" id="SSF50998">
    <property type="entry name" value="Quinoprotein alcohol dehydrogenase-like"/>
    <property type="match status" value="2"/>
</dbReference>
<feature type="domain" description="Pyrrolo-quinoline quinone repeat" evidence="3">
    <location>
        <begin position="68"/>
        <end position="169"/>
    </location>
</feature>
<dbReference type="GO" id="GO:0004674">
    <property type="term" value="F:protein serine/threonine kinase activity"/>
    <property type="evidence" value="ECO:0007669"/>
    <property type="project" value="UniProtKB-EC"/>
</dbReference>
<dbReference type="SMART" id="SM00564">
    <property type="entry name" value="PQQ"/>
    <property type="match status" value="3"/>
</dbReference>
<dbReference type="PANTHER" id="PTHR34512">
    <property type="entry name" value="CELL SURFACE PROTEIN"/>
    <property type="match status" value="1"/>
</dbReference>
<evidence type="ECO:0000313" key="4">
    <source>
        <dbReference type="EMBL" id="QDU93602.1"/>
    </source>
</evidence>
<keyword evidence="4" id="KW-0808">Transferase</keyword>
<gene>
    <name evidence="4" type="primary">afsK_2</name>
    <name evidence="4" type="ORF">Pla8534_13820</name>
</gene>
<dbReference type="InterPro" id="IPR029063">
    <property type="entry name" value="SAM-dependent_MTases_sf"/>
</dbReference>
<dbReference type="InterPro" id="IPR015943">
    <property type="entry name" value="WD40/YVTN_repeat-like_dom_sf"/>
</dbReference>
<dbReference type="InterPro" id="IPR018391">
    <property type="entry name" value="PQQ_b-propeller_rpt"/>
</dbReference>
<dbReference type="EC" id="2.7.11.1" evidence="4"/>
<feature type="chain" id="PRO_5022235022" evidence="1">
    <location>
        <begin position="21"/>
        <end position="1198"/>
    </location>
</feature>
<proteinExistence type="predicted"/>
<sequence precursor="true">MKARSLALLLSAAFVFSSFAQGADWPAWRGGADRSASSGEQLPAELHLQWSRQLPQLTPAWPEDVRLQFDANYEPIAAGNRLFVSSPREDSVTAYDTATGDQVWKFFAEGPVRFAPVAYDGRIYFGADDGCLYCLQAATGKLAWKFQAAPAARRVLGNERLVSVWPVRGGPVLIDGTIYFTAGVWPFEGTLLYSLDISDPARRDELPRHAVTSLGEFAPQGYLAASGERLFLPGGRSNARSINRTTGKTASLSYSAKGTTDYHLSVSDQWFFHGGKVVDLVSGKTSPVPATRPVASGGRIYFAAKGKAHAYDLKNLRKVETKDRRGMTVEIEVPRLLWSLEDQPVDLVHAQSGQRLYAHHESQVLAIDVPADGGQPRVSWQASVDGAPASMLTANGQLYVTTLAGKIYCFGAKQGSPQTHPLEDRPLAEASPESRRQVSQILESADSPEGYAVVLGLKSGELLHELLRQSDLQVIAVDSDAEQVDRLRRQYASLGLYGARLAIHQGDPAAFALPPYLASLVTSEESSELGVGPRSGAAPHAWSVLRPYGGSLCLQLDAASHQAFDVATAALPGAVISRTGELTVLKRAGALPGSADWTHEYGDAANTLRSHDKLVKAPLGVLWFGGPSSDGSLFYDRHDWGPSMAVIEGRMFLQGPNKMTAVDVYTGRLLWQNVLPGGVSPGRRANWAPAGFHFIALKDAIYLAFPDKCLRLDPKTGEQLGEVNLPDIEGKWGRIRVWKDLLIVQAFYEVEGHGSQPTQLFAFNRHSGEVVWTKKSDQAFPIVAIGGDRLFCVEGQLEGLYKGADRSRRNGSPDSNHFLYVKSLDVDTGKEFWSRTVGRAPSWLAYSEEADVLLASNKSGIDAWDGSKGEEIWSKEANGVGFRGHPENYYGRVILWKDQVIDQRGPGKAYNITTGADVMRTHPLTGEETPWEFTKVGHHCNYAIASEHLLTFRAADAGFCDLATGGTGRLTGFRSGCRNSLIPANGVLNAPNMAHGCSCSFSIFTSLALVHTPESDLWTYGAFEASTAAIQRVGINFGAGGDRTDKAGTTWLDYPNVGGPSATATVTVKGDGQRLFRLHSQQIAGDSAHGWVAASGVEGVETVDISLGEQIGDKSGTFTVRLVFAEPLPDAAAGDRTFDVALNGKPVLTDFDISTAACGGRQVVVREFEHIQAGERLNIGFTAKNGLPLICGVEIVRE</sequence>
<dbReference type="Gene3D" id="2.60.120.430">
    <property type="entry name" value="Galactose-binding lectin"/>
    <property type="match status" value="1"/>
</dbReference>
<dbReference type="InterPro" id="IPR002372">
    <property type="entry name" value="PQQ_rpt_dom"/>
</dbReference>